<dbReference type="InterPro" id="IPR049947">
    <property type="entry name" value="Cu_Am_Ox_Cu-bd"/>
</dbReference>
<evidence type="ECO:0000256" key="10">
    <source>
        <dbReference type="ARBA" id="ARBA00023211"/>
    </source>
</evidence>
<dbReference type="Proteomes" id="UP000053257">
    <property type="component" value="Unassembled WGS sequence"/>
</dbReference>
<feature type="region of interest" description="Disordered" evidence="15">
    <location>
        <begin position="1"/>
        <end position="34"/>
    </location>
</feature>
<sequence length="754" mass="83096">MSDAPVAKSVNGVPGTATELHKTPGSHPSYKHPLDPLTPDEIVAVSLAIRRYVAEKTEIKAVRFITTCLLPPPKRDVLAYLGIPLETGKPPEPAPTIVRKAESDFVDAVTGHSYNIVLALKGDAWEVQTIDKLPEGQQPQISVEELLLCEDIIRADERVIKLAKAVGIEPDQLRADGWAIGYDERFPAKQRIQQALLFARFSPHENLYTHPLDFVPVVDSITQKVIHIDFPPIYTKAAKGAGAFSAAGIHADISSASHTAPPALDEDPEVASGRPRVPPPLGRNDFLPDLIAENLKKEGKEFKLRDDLKPLHVVQPEGVSFKMNGNEIEWQKWKMHLSFHHREGVVISTVTYNDDGVVRPIFYRLSLAEMVVPYAAPEHPHPRKFAFDSGEYGMGTMANELTLGCDCLGQIHYLPGAFVKHDGTAFVIKNVICIHEEDAGLLWKHTDFRVGGRGHAVRARRLVVQMICTLANYEYIFNYMFYQDGNIELELRLTGIVQTYAEDPESPSTSPFATTVARGVQAQYHQHMFSVRVDPMIDGLANTVVETDIVPLDAPTGSALNHAGNAFTARATPIARQRDGGREFELATDRRWSVVNPARAHPVSGKPPGYTIMGKGGVTPLMARDDSWVARRARWAQKALWVVQDVEGPTGSRVWPSGKYVPGSRAENPDSITEWVDGDGSLEGADVLLFLTMGITHIPRPEDWPVMPMEHLNVIFRPVHFFTQSPCMDVPAANDARSVPAFPNGNSACCANSN</sequence>
<evidence type="ECO:0000256" key="7">
    <source>
        <dbReference type="ARBA" id="ARBA00022772"/>
    </source>
</evidence>
<keyword evidence="7 12" id="KW-0801">TPQ</keyword>
<evidence type="ECO:0000256" key="1">
    <source>
        <dbReference type="ARBA" id="ARBA00001935"/>
    </source>
</evidence>
<keyword evidence="9 14" id="KW-0186">Copper</keyword>
<feature type="active site" description="Schiff-base intermediate with substrate; via topaquinone" evidence="12">
    <location>
        <position position="473"/>
    </location>
</feature>
<dbReference type="Pfam" id="PF01179">
    <property type="entry name" value="Cu_amine_oxid"/>
    <property type="match status" value="1"/>
</dbReference>
<dbReference type="PROSITE" id="PS01164">
    <property type="entry name" value="COPPER_AMINE_OXID_1"/>
    <property type="match status" value="1"/>
</dbReference>
<evidence type="ECO:0000256" key="2">
    <source>
        <dbReference type="ARBA" id="ARBA00001936"/>
    </source>
</evidence>
<dbReference type="AlphaFoldDB" id="A0A0C3RRD2"/>
<protein>
    <recommendedName>
        <fullName evidence="14">Amine oxidase</fullName>
        <ecNumber evidence="14">1.4.3.-</ecNumber>
    </recommendedName>
</protein>
<comment type="cofactor">
    <cofactor evidence="14">
        <name>Cu cation</name>
        <dbReference type="ChEBI" id="CHEBI:23378"/>
    </cofactor>
    <text evidence="14">Contains 1 topaquinone per subunit.</text>
</comment>
<evidence type="ECO:0000256" key="5">
    <source>
        <dbReference type="ARBA" id="ARBA00011738"/>
    </source>
</evidence>
<evidence type="ECO:0000256" key="8">
    <source>
        <dbReference type="ARBA" id="ARBA00023002"/>
    </source>
</evidence>
<dbReference type="SUPFAM" id="SSF54416">
    <property type="entry name" value="Amine oxidase N-terminal region"/>
    <property type="match status" value="2"/>
</dbReference>
<evidence type="ECO:0000259" key="17">
    <source>
        <dbReference type="Pfam" id="PF02728"/>
    </source>
</evidence>
<keyword evidence="19" id="KW-1185">Reference proteome</keyword>
<evidence type="ECO:0000256" key="15">
    <source>
        <dbReference type="SAM" id="MobiDB-lite"/>
    </source>
</evidence>
<keyword evidence="8 14" id="KW-0560">Oxidoreductase</keyword>
<comment type="cofactor">
    <cofactor evidence="2">
        <name>Mn(2+)</name>
        <dbReference type="ChEBI" id="CHEBI:29035"/>
    </cofactor>
</comment>
<comment type="catalytic activity">
    <reaction evidence="11">
        <text>a primary methyl amine + O2 + H2O = an aldehyde + H2O2 + NH4(+)</text>
        <dbReference type="Rhea" id="RHEA:16153"/>
        <dbReference type="ChEBI" id="CHEBI:15377"/>
        <dbReference type="ChEBI" id="CHEBI:15379"/>
        <dbReference type="ChEBI" id="CHEBI:16240"/>
        <dbReference type="ChEBI" id="CHEBI:17478"/>
        <dbReference type="ChEBI" id="CHEBI:28938"/>
        <dbReference type="ChEBI" id="CHEBI:228804"/>
        <dbReference type="EC" id="1.4.3.21"/>
    </reaction>
</comment>
<comment type="cofactor">
    <cofactor evidence="1">
        <name>Cu cation</name>
        <dbReference type="ChEBI" id="CHEBI:23378"/>
    </cofactor>
</comment>
<dbReference type="PANTHER" id="PTHR10638">
    <property type="entry name" value="COPPER AMINE OXIDASE"/>
    <property type="match status" value="1"/>
</dbReference>
<dbReference type="Gene3D" id="3.10.450.40">
    <property type="match status" value="2"/>
</dbReference>
<dbReference type="InterPro" id="IPR036460">
    <property type="entry name" value="Cu_amine_oxidase_C_sf"/>
</dbReference>
<feature type="domain" description="Copper amine oxidase N3-terminal" evidence="17">
    <location>
        <begin position="139"/>
        <end position="232"/>
    </location>
</feature>
<organism evidence="18 19">
    <name type="scientific">Phlebiopsis gigantea (strain 11061_1 CR5-6)</name>
    <name type="common">White-rot fungus</name>
    <name type="synonym">Peniophora gigantea</name>
    <dbReference type="NCBI Taxonomy" id="745531"/>
    <lineage>
        <taxon>Eukaryota</taxon>
        <taxon>Fungi</taxon>
        <taxon>Dikarya</taxon>
        <taxon>Basidiomycota</taxon>
        <taxon>Agaricomycotina</taxon>
        <taxon>Agaricomycetes</taxon>
        <taxon>Polyporales</taxon>
        <taxon>Phanerochaetaceae</taxon>
        <taxon>Phlebiopsis</taxon>
    </lineage>
</organism>
<dbReference type="Pfam" id="PF02728">
    <property type="entry name" value="Cu_amine_oxidN3"/>
    <property type="match status" value="1"/>
</dbReference>
<evidence type="ECO:0000313" key="18">
    <source>
        <dbReference type="EMBL" id="KIP02621.1"/>
    </source>
</evidence>
<comment type="cofactor">
    <cofactor evidence="3">
        <name>Zn(2+)</name>
        <dbReference type="ChEBI" id="CHEBI:29105"/>
    </cofactor>
</comment>
<dbReference type="HOGENOM" id="CLU_011500_3_2_1"/>
<evidence type="ECO:0000313" key="19">
    <source>
        <dbReference type="Proteomes" id="UP000053257"/>
    </source>
</evidence>
<dbReference type="EMBL" id="KN840663">
    <property type="protein sequence ID" value="KIP02621.1"/>
    <property type="molecule type" value="Genomic_DNA"/>
</dbReference>
<dbReference type="InterPro" id="IPR016182">
    <property type="entry name" value="Cu_amine_oxidase_N-reg"/>
</dbReference>
<accession>A0A0C3RRD2</accession>
<dbReference type="InterPro" id="IPR015798">
    <property type="entry name" value="Cu_amine_oxidase_C"/>
</dbReference>
<proteinExistence type="inferred from homology"/>
<evidence type="ECO:0000256" key="14">
    <source>
        <dbReference type="RuleBase" id="RU000672"/>
    </source>
</evidence>
<dbReference type="STRING" id="745531.A0A0C3RRD2"/>
<dbReference type="PROSITE" id="PS01165">
    <property type="entry name" value="COPPER_AMINE_OXID_2"/>
    <property type="match status" value="1"/>
</dbReference>
<keyword evidence="10" id="KW-0464">Manganese</keyword>
<comment type="subunit">
    <text evidence="5">Homodimer.</text>
</comment>
<dbReference type="SUPFAM" id="SSF49998">
    <property type="entry name" value="Amine oxidase catalytic domain"/>
    <property type="match status" value="1"/>
</dbReference>
<dbReference type="OrthoDB" id="5379943at2759"/>
<gene>
    <name evidence="18" type="ORF">PHLGIDRAFT_95823</name>
</gene>
<evidence type="ECO:0000256" key="13">
    <source>
        <dbReference type="PIRSR" id="PIRSR600269-51"/>
    </source>
</evidence>
<dbReference type="EC" id="1.4.3.-" evidence="14"/>
<feature type="region of interest" description="Disordered" evidence="15">
    <location>
        <begin position="257"/>
        <end position="278"/>
    </location>
</feature>
<dbReference type="InterPro" id="IPR000269">
    <property type="entry name" value="Cu_amine_oxidase"/>
</dbReference>
<evidence type="ECO:0000256" key="12">
    <source>
        <dbReference type="PIRSR" id="PIRSR600269-50"/>
    </source>
</evidence>
<comment type="similarity">
    <text evidence="4 14">Belongs to the copper/topaquinone oxidase family.</text>
</comment>
<dbReference type="GO" id="GO:0048038">
    <property type="term" value="F:quinone binding"/>
    <property type="evidence" value="ECO:0007669"/>
    <property type="project" value="InterPro"/>
</dbReference>
<dbReference type="InterPro" id="IPR049948">
    <property type="entry name" value="Cu_Am_ox_TPQ-bd"/>
</dbReference>
<dbReference type="PANTHER" id="PTHR10638:SF86">
    <property type="entry name" value="COPPER AMINE OXIDASE 1-RELATED"/>
    <property type="match status" value="1"/>
</dbReference>
<evidence type="ECO:0000256" key="4">
    <source>
        <dbReference type="ARBA" id="ARBA00007983"/>
    </source>
</evidence>
<evidence type="ECO:0000256" key="6">
    <source>
        <dbReference type="ARBA" id="ARBA00022723"/>
    </source>
</evidence>
<reference evidence="18 19" key="1">
    <citation type="journal article" date="2014" name="PLoS Genet.">
        <title>Analysis of the Phlebiopsis gigantea genome, transcriptome and secretome provides insight into its pioneer colonization strategies of wood.</title>
        <authorList>
            <person name="Hori C."/>
            <person name="Ishida T."/>
            <person name="Igarashi K."/>
            <person name="Samejima M."/>
            <person name="Suzuki H."/>
            <person name="Master E."/>
            <person name="Ferreira P."/>
            <person name="Ruiz-Duenas F.J."/>
            <person name="Held B."/>
            <person name="Canessa P."/>
            <person name="Larrondo L.F."/>
            <person name="Schmoll M."/>
            <person name="Druzhinina I.S."/>
            <person name="Kubicek C.P."/>
            <person name="Gaskell J.A."/>
            <person name="Kersten P."/>
            <person name="St John F."/>
            <person name="Glasner J."/>
            <person name="Sabat G."/>
            <person name="Splinter BonDurant S."/>
            <person name="Syed K."/>
            <person name="Yadav J."/>
            <person name="Mgbeahuruike A.C."/>
            <person name="Kovalchuk A."/>
            <person name="Asiegbu F.O."/>
            <person name="Lackner G."/>
            <person name="Hoffmeister D."/>
            <person name="Rencoret J."/>
            <person name="Gutierrez A."/>
            <person name="Sun H."/>
            <person name="Lindquist E."/>
            <person name="Barry K."/>
            <person name="Riley R."/>
            <person name="Grigoriev I.V."/>
            <person name="Henrissat B."/>
            <person name="Kues U."/>
            <person name="Berka R.M."/>
            <person name="Martinez A.T."/>
            <person name="Covert S.F."/>
            <person name="Blanchette R.A."/>
            <person name="Cullen D."/>
        </authorList>
    </citation>
    <scope>NUCLEOTIDE SEQUENCE [LARGE SCALE GENOMIC DNA]</scope>
    <source>
        <strain evidence="18 19">11061_1 CR5-6</strain>
    </source>
</reference>
<feature type="domain" description="Copper amine oxidase catalytic" evidence="16">
    <location>
        <begin position="311"/>
        <end position="728"/>
    </location>
</feature>
<keyword evidence="6 14" id="KW-0479">Metal-binding</keyword>
<evidence type="ECO:0000256" key="3">
    <source>
        <dbReference type="ARBA" id="ARBA00001947"/>
    </source>
</evidence>
<comment type="PTM">
    <text evidence="13 14">Topaquinone (TPQ) is generated by copper-dependent autoxidation of a specific tyrosyl residue.</text>
</comment>
<feature type="modified residue" description="2',4',5'-topaquinone" evidence="13">
    <location>
        <position position="473"/>
    </location>
</feature>
<dbReference type="GO" id="GO:0005507">
    <property type="term" value="F:copper ion binding"/>
    <property type="evidence" value="ECO:0007669"/>
    <property type="project" value="InterPro"/>
</dbReference>
<dbReference type="GO" id="GO:0009308">
    <property type="term" value="P:amine metabolic process"/>
    <property type="evidence" value="ECO:0007669"/>
    <property type="project" value="UniProtKB-UniRule"/>
</dbReference>
<dbReference type="InterPro" id="IPR015802">
    <property type="entry name" value="Cu_amine_oxidase_N3"/>
</dbReference>
<name>A0A0C3RRD2_PHLG1</name>
<dbReference type="Gene3D" id="2.70.98.20">
    <property type="entry name" value="Copper amine oxidase, catalytic domain"/>
    <property type="match status" value="1"/>
</dbReference>
<dbReference type="GO" id="GO:0008131">
    <property type="term" value="F:primary methylamine oxidase activity"/>
    <property type="evidence" value="ECO:0007669"/>
    <property type="project" value="UniProtKB-EC"/>
</dbReference>
<feature type="active site" description="Proton acceptor" evidence="12">
    <location>
        <position position="388"/>
    </location>
</feature>
<evidence type="ECO:0000259" key="16">
    <source>
        <dbReference type="Pfam" id="PF01179"/>
    </source>
</evidence>
<evidence type="ECO:0000256" key="9">
    <source>
        <dbReference type="ARBA" id="ARBA00023008"/>
    </source>
</evidence>
<evidence type="ECO:0000256" key="11">
    <source>
        <dbReference type="ARBA" id="ARBA00048032"/>
    </source>
</evidence>